<protein>
    <submittedName>
        <fullName evidence="1">Uncharacterized protein</fullName>
    </submittedName>
</protein>
<sequence>GNMQGTKDKLTYVAALLNSTEGGSNNTMSGQLVITEWDGSRREEEDNEAGKNSL</sequence>
<dbReference type="EMBL" id="JACEIK010021041">
    <property type="protein sequence ID" value="MCE5166291.1"/>
    <property type="molecule type" value="Genomic_DNA"/>
</dbReference>
<feature type="non-terminal residue" evidence="1">
    <location>
        <position position="54"/>
    </location>
</feature>
<evidence type="ECO:0000313" key="1">
    <source>
        <dbReference type="EMBL" id="MCE5166291.1"/>
    </source>
</evidence>
<organism evidence="1 2">
    <name type="scientific">Datura stramonium</name>
    <name type="common">Jimsonweed</name>
    <name type="synonym">Common thornapple</name>
    <dbReference type="NCBI Taxonomy" id="4076"/>
    <lineage>
        <taxon>Eukaryota</taxon>
        <taxon>Viridiplantae</taxon>
        <taxon>Streptophyta</taxon>
        <taxon>Embryophyta</taxon>
        <taxon>Tracheophyta</taxon>
        <taxon>Spermatophyta</taxon>
        <taxon>Magnoliopsida</taxon>
        <taxon>eudicotyledons</taxon>
        <taxon>Gunneridae</taxon>
        <taxon>Pentapetalae</taxon>
        <taxon>asterids</taxon>
        <taxon>lamiids</taxon>
        <taxon>Solanales</taxon>
        <taxon>Solanaceae</taxon>
        <taxon>Solanoideae</taxon>
        <taxon>Datureae</taxon>
        <taxon>Datura</taxon>
    </lineage>
</organism>
<accession>A0ABS8Y4F0</accession>
<proteinExistence type="predicted"/>
<keyword evidence="2" id="KW-1185">Reference proteome</keyword>
<reference evidence="1 2" key="1">
    <citation type="journal article" date="2021" name="BMC Genomics">
        <title>Datura genome reveals duplications of psychoactive alkaloid biosynthetic genes and high mutation rate following tissue culture.</title>
        <authorList>
            <person name="Rajewski A."/>
            <person name="Carter-House D."/>
            <person name="Stajich J."/>
            <person name="Litt A."/>
        </authorList>
    </citation>
    <scope>NUCLEOTIDE SEQUENCE [LARGE SCALE GENOMIC DNA]</scope>
    <source>
        <strain evidence="1">AR-01</strain>
    </source>
</reference>
<gene>
    <name evidence="1" type="ORF">HAX54_016969</name>
</gene>
<feature type="non-terminal residue" evidence="1">
    <location>
        <position position="1"/>
    </location>
</feature>
<evidence type="ECO:0000313" key="2">
    <source>
        <dbReference type="Proteomes" id="UP000823775"/>
    </source>
</evidence>
<dbReference type="Proteomes" id="UP000823775">
    <property type="component" value="Unassembled WGS sequence"/>
</dbReference>
<comment type="caution">
    <text evidence="1">The sequence shown here is derived from an EMBL/GenBank/DDBJ whole genome shotgun (WGS) entry which is preliminary data.</text>
</comment>
<name>A0ABS8Y4F0_DATST</name>